<dbReference type="InterPro" id="IPR003032">
    <property type="entry name" value="Ryanodine_rcpt"/>
</dbReference>
<proteinExistence type="predicted"/>
<protein>
    <recommendedName>
        <fullName evidence="1">Ryanodine receptor Ryr domain-containing protein</fullName>
    </recommendedName>
</protein>
<dbReference type="AlphaFoldDB" id="A0A0F9T9S1"/>
<dbReference type="Pfam" id="PF02026">
    <property type="entry name" value="RyR"/>
    <property type="match status" value="1"/>
</dbReference>
<name>A0A0F9T9S1_9ZZZZ</name>
<sequence length="119" mass="14101">MDKIEFIARIRHLGWICFQIAAGQSYNIKINDDQFRSLLNGVQYALRNPNASAEENHENWMKMKISQGWVYGEKKDFNKKTHPDLVPFNDLPEIEKKKDIMDNLMNKLAINLWDDLEYK</sequence>
<dbReference type="Gene3D" id="6.20.350.10">
    <property type="match status" value="1"/>
</dbReference>
<reference evidence="2" key="1">
    <citation type="journal article" date="2015" name="Nature">
        <title>Complex archaea that bridge the gap between prokaryotes and eukaryotes.</title>
        <authorList>
            <person name="Spang A."/>
            <person name="Saw J.H."/>
            <person name="Jorgensen S.L."/>
            <person name="Zaremba-Niedzwiedzka K."/>
            <person name="Martijn J."/>
            <person name="Lind A.E."/>
            <person name="van Eijk R."/>
            <person name="Schleper C."/>
            <person name="Guy L."/>
            <person name="Ettema T.J."/>
        </authorList>
    </citation>
    <scope>NUCLEOTIDE SEQUENCE</scope>
</reference>
<accession>A0A0F9T9S1</accession>
<evidence type="ECO:0000259" key="1">
    <source>
        <dbReference type="Pfam" id="PF02026"/>
    </source>
</evidence>
<comment type="caution">
    <text evidence="2">The sequence shown here is derived from an EMBL/GenBank/DDBJ whole genome shotgun (WGS) entry which is preliminary data.</text>
</comment>
<organism evidence="2">
    <name type="scientific">marine sediment metagenome</name>
    <dbReference type="NCBI Taxonomy" id="412755"/>
    <lineage>
        <taxon>unclassified sequences</taxon>
        <taxon>metagenomes</taxon>
        <taxon>ecological metagenomes</taxon>
    </lineage>
</organism>
<feature type="domain" description="Ryanodine receptor Ryr" evidence="1">
    <location>
        <begin position="50"/>
        <end position="100"/>
    </location>
</feature>
<gene>
    <name evidence="2" type="ORF">LCGC14_0755510</name>
</gene>
<dbReference type="EMBL" id="LAZR01001843">
    <property type="protein sequence ID" value="KKN38243.1"/>
    <property type="molecule type" value="Genomic_DNA"/>
</dbReference>
<evidence type="ECO:0000313" key="2">
    <source>
        <dbReference type="EMBL" id="KKN38243.1"/>
    </source>
</evidence>